<keyword evidence="8" id="KW-1185">Reference proteome</keyword>
<protein>
    <submittedName>
        <fullName evidence="7">Aminoglycoside phosphotransferase</fullName>
    </submittedName>
</protein>
<evidence type="ECO:0000256" key="4">
    <source>
        <dbReference type="ARBA" id="ARBA00022777"/>
    </source>
</evidence>
<dbReference type="PANTHER" id="PTHR34273:SF2">
    <property type="entry name" value="METHYLTHIORIBOSE KINASE"/>
    <property type="match status" value="1"/>
</dbReference>
<accession>A0A2D2B1L9</accession>
<sequence>MTTQDQDILDALARLGLDPRPPVQRLSGGVSCDVLRVELADGPVCVKRALPQLKVAADWKAPVERSHSEVLWLKAVQDIPGVIAPHVLAESEADHLFVMSWFDAADHPVWKSQLAAGFVDIGLARQLGAALAAIHSTTARKPEMAADFATGDLFHALRLEPYLLHTAKAHPDLATRLTALAERTLATGKALVHGDVSPKNILAGPDGPVFLDAECAWWGEPAFDLAFCLNHLLLKGVWKPAHIPAYLAAFEALKSAYMAGVDWEPAADLDRRVAALLSALLLARVDGKSPAEYLTSDRDKDFVRTAAHSFVQQDNLDLASLAGQWTDRVQSL</sequence>
<keyword evidence="2 7" id="KW-0808">Transferase</keyword>
<name>A0A2D2B1L9_9CAUL</name>
<dbReference type="OrthoDB" id="7326703at2"/>
<evidence type="ECO:0000259" key="6">
    <source>
        <dbReference type="Pfam" id="PF01636"/>
    </source>
</evidence>
<organism evidence="7 8">
    <name type="scientific">Caulobacter mirabilis</name>
    <dbReference type="NCBI Taxonomy" id="69666"/>
    <lineage>
        <taxon>Bacteria</taxon>
        <taxon>Pseudomonadati</taxon>
        <taxon>Pseudomonadota</taxon>
        <taxon>Alphaproteobacteria</taxon>
        <taxon>Caulobacterales</taxon>
        <taxon>Caulobacteraceae</taxon>
        <taxon>Caulobacter</taxon>
    </lineage>
</organism>
<evidence type="ECO:0000313" key="8">
    <source>
        <dbReference type="Proteomes" id="UP000228945"/>
    </source>
</evidence>
<keyword evidence="3" id="KW-0547">Nucleotide-binding</keyword>
<evidence type="ECO:0000256" key="1">
    <source>
        <dbReference type="ARBA" id="ARBA00010165"/>
    </source>
</evidence>
<evidence type="ECO:0000256" key="3">
    <source>
        <dbReference type="ARBA" id="ARBA00022741"/>
    </source>
</evidence>
<dbReference type="InterPro" id="IPR002575">
    <property type="entry name" value="Aminoglycoside_PTrfase"/>
</dbReference>
<evidence type="ECO:0000256" key="5">
    <source>
        <dbReference type="ARBA" id="ARBA00022840"/>
    </source>
</evidence>
<dbReference type="GO" id="GO:0016301">
    <property type="term" value="F:kinase activity"/>
    <property type="evidence" value="ECO:0007669"/>
    <property type="project" value="UniProtKB-KW"/>
</dbReference>
<comment type="similarity">
    <text evidence="1">Belongs to the methylthioribose kinase family.</text>
</comment>
<dbReference type="Pfam" id="PF01636">
    <property type="entry name" value="APH"/>
    <property type="match status" value="1"/>
</dbReference>
<dbReference type="SUPFAM" id="SSF56112">
    <property type="entry name" value="Protein kinase-like (PK-like)"/>
    <property type="match status" value="1"/>
</dbReference>
<dbReference type="Gene3D" id="3.90.1200.10">
    <property type="match status" value="1"/>
</dbReference>
<dbReference type="PANTHER" id="PTHR34273">
    <property type="entry name" value="METHYLTHIORIBOSE KINASE"/>
    <property type="match status" value="1"/>
</dbReference>
<dbReference type="AlphaFoldDB" id="A0A2D2B1L9"/>
<feature type="domain" description="Aminoglycoside phosphotransferase" evidence="6">
    <location>
        <begin position="23"/>
        <end position="231"/>
    </location>
</feature>
<proteinExistence type="inferred from homology"/>
<dbReference type="Gene3D" id="3.30.200.20">
    <property type="entry name" value="Phosphorylase Kinase, domain 1"/>
    <property type="match status" value="1"/>
</dbReference>
<evidence type="ECO:0000313" key="7">
    <source>
        <dbReference type="EMBL" id="ATQ44141.1"/>
    </source>
</evidence>
<dbReference type="EMBL" id="CP024201">
    <property type="protein sequence ID" value="ATQ44141.1"/>
    <property type="molecule type" value="Genomic_DNA"/>
</dbReference>
<dbReference type="KEGG" id="cmb:CSW64_17980"/>
<dbReference type="GO" id="GO:0005524">
    <property type="term" value="F:ATP binding"/>
    <property type="evidence" value="ECO:0007669"/>
    <property type="project" value="UniProtKB-KW"/>
</dbReference>
<dbReference type="RefSeq" id="WP_099623389.1">
    <property type="nucleotide sequence ID" value="NZ_CP024201.1"/>
</dbReference>
<keyword evidence="4" id="KW-0418">Kinase</keyword>
<keyword evidence="5" id="KW-0067">ATP-binding</keyword>
<gene>
    <name evidence="7" type="ORF">CSW64_17980</name>
</gene>
<dbReference type="Proteomes" id="UP000228945">
    <property type="component" value="Chromosome"/>
</dbReference>
<reference evidence="7 8" key="1">
    <citation type="submission" date="2017-10" db="EMBL/GenBank/DDBJ databases">
        <title>Genome sequence of Caulobacter mirabilis FWC38.</title>
        <authorList>
            <person name="Fiebig A."/>
            <person name="Crosson S."/>
        </authorList>
    </citation>
    <scope>NUCLEOTIDE SEQUENCE [LARGE SCALE GENOMIC DNA]</scope>
    <source>
        <strain evidence="7 8">FWC 38</strain>
    </source>
</reference>
<dbReference type="InterPro" id="IPR011009">
    <property type="entry name" value="Kinase-like_dom_sf"/>
</dbReference>
<evidence type="ECO:0000256" key="2">
    <source>
        <dbReference type="ARBA" id="ARBA00022679"/>
    </source>
</evidence>